<dbReference type="InterPro" id="IPR001466">
    <property type="entry name" value="Beta-lactam-related"/>
</dbReference>
<evidence type="ECO:0000313" key="3">
    <source>
        <dbReference type="Proteomes" id="UP000824140"/>
    </source>
</evidence>
<dbReference type="InterPro" id="IPR012338">
    <property type="entry name" value="Beta-lactam/transpept-like"/>
</dbReference>
<evidence type="ECO:0000259" key="1">
    <source>
        <dbReference type="Pfam" id="PF00144"/>
    </source>
</evidence>
<protein>
    <submittedName>
        <fullName evidence="2">Serine hydrolase</fullName>
    </submittedName>
</protein>
<dbReference type="PANTHER" id="PTHR43283">
    <property type="entry name" value="BETA-LACTAMASE-RELATED"/>
    <property type="match status" value="1"/>
</dbReference>
<dbReference type="Gene3D" id="3.40.710.10">
    <property type="entry name" value="DD-peptidase/beta-lactamase superfamily"/>
    <property type="match status" value="1"/>
</dbReference>
<sequence length="471" mass="51460">MHFPEADFARSTPERMGIESGAIAAVLDAIVREQKDIHSMLVLRGGVLVHEQYFAPYTREMQHDMFSCSKTFTSMLIGIAQGKGLLRLEERVCSFFPEIPVEHPSANLDAMTIRDLLVMGTGHAEDVSGVVMRPDQPDWARVFLNQPVEYVPGTHFAYNTAATYMLSAILTKVTGRTALELAREWIFSRIGIEGASWESCPRGISLGGTGLRVRPVDMARFGMLIANEGVWRGERVVPAEYIREARTAQIDNRGKNPDPNWNAGYGYQMWQCSFGPFRADGMGGQFIVIDLERDLVVVFTSALGADIGVPLKYIENILLPGVHAEALPEDATAQAALLRRARELADPAPSAAPEGMPWGEYALEENPLGIARLGWSQDEISLERQGAVLRAPYRWGAPVVTSLPVEQAGALGAHAPELAVTGLVGSTPCVRVNAVGSPFTLYIALEAGEEGLDAVLRHTVWGSARVRVRKL</sequence>
<dbReference type="GO" id="GO:0016787">
    <property type="term" value="F:hydrolase activity"/>
    <property type="evidence" value="ECO:0007669"/>
    <property type="project" value="UniProtKB-KW"/>
</dbReference>
<feature type="domain" description="Beta-lactamase-related" evidence="1">
    <location>
        <begin position="29"/>
        <end position="301"/>
    </location>
</feature>
<proteinExistence type="predicted"/>
<dbReference type="InterPro" id="IPR050789">
    <property type="entry name" value="Diverse_Enzym_Activities"/>
</dbReference>
<dbReference type="Proteomes" id="UP000824140">
    <property type="component" value="Unassembled WGS sequence"/>
</dbReference>
<dbReference type="Pfam" id="PF00144">
    <property type="entry name" value="Beta-lactamase"/>
    <property type="match status" value="1"/>
</dbReference>
<organism evidence="2 3">
    <name type="scientific">Candidatus Alectryocaccomicrobium excrementavium</name>
    <dbReference type="NCBI Taxonomy" id="2840668"/>
    <lineage>
        <taxon>Bacteria</taxon>
        <taxon>Bacillati</taxon>
        <taxon>Bacillota</taxon>
        <taxon>Clostridia</taxon>
        <taxon>Candidatus Alectryocaccomicrobium</taxon>
    </lineage>
</organism>
<reference evidence="2" key="1">
    <citation type="submission" date="2020-10" db="EMBL/GenBank/DDBJ databases">
        <authorList>
            <person name="Gilroy R."/>
        </authorList>
    </citation>
    <scope>NUCLEOTIDE SEQUENCE</scope>
    <source>
        <strain evidence="2">13766</strain>
    </source>
</reference>
<dbReference type="PANTHER" id="PTHR43283:SF7">
    <property type="entry name" value="BETA-LACTAMASE-RELATED DOMAIN-CONTAINING PROTEIN"/>
    <property type="match status" value="1"/>
</dbReference>
<gene>
    <name evidence="2" type="ORF">IAA84_10885</name>
</gene>
<dbReference type="SUPFAM" id="SSF56601">
    <property type="entry name" value="beta-lactamase/transpeptidase-like"/>
    <property type="match status" value="1"/>
</dbReference>
<accession>A0A9D1G1Z5</accession>
<comment type="caution">
    <text evidence="2">The sequence shown here is derived from an EMBL/GenBank/DDBJ whole genome shotgun (WGS) entry which is preliminary data.</text>
</comment>
<evidence type="ECO:0000313" key="2">
    <source>
        <dbReference type="EMBL" id="HIS93512.1"/>
    </source>
</evidence>
<reference evidence="2" key="2">
    <citation type="journal article" date="2021" name="PeerJ">
        <title>Extensive microbial diversity within the chicken gut microbiome revealed by metagenomics and culture.</title>
        <authorList>
            <person name="Gilroy R."/>
            <person name="Ravi A."/>
            <person name="Getino M."/>
            <person name="Pursley I."/>
            <person name="Horton D.L."/>
            <person name="Alikhan N.F."/>
            <person name="Baker D."/>
            <person name="Gharbi K."/>
            <person name="Hall N."/>
            <person name="Watson M."/>
            <person name="Adriaenssens E.M."/>
            <person name="Foster-Nyarko E."/>
            <person name="Jarju S."/>
            <person name="Secka A."/>
            <person name="Antonio M."/>
            <person name="Oren A."/>
            <person name="Chaudhuri R.R."/>
            <person name="La Ragione R."/>
            <person name="Hildebrand F."/>
            <person name="Pallen M.J."/>
        </authorList>
    </citation>
    <scope>NUCLEOTIDE SEQUENCE</scope>
    <source>
        <strain evidence="2">13766</strain>
    </source>
</reference>
<name>A0A9D1G1Z5_9FIRM</name>
<dbReference type="AlphaFoldDB" id="A0A9D1G1Z5"/>
<dbReference type="EMBL" id="DVJN01000208">
    <property type="protein sequence ID" value="HIS93512.1"/>
    <property type="molecule type" value="Genomic_DNA"/>
</dbReference>
<keyword evidence="2" id="KW-0378">Hydrolase</keyword>